<feature type="transmembrane region" description="Helical" evidence="1">
    <location>
        <begin position="323"/>
        <end position="344"/>
    </location>
</feature>
<evidence type="ECO:0000313" key="2">
    <source>
        <dbReference type="Proteomes" id="UP000887565"/>
    </source>
</evidence>
<feature type="transmembrane region" description="Helical" evidence="1">
    <location>
        <begin position="68"/>
        <end position="89"/>
    </location>
</feature>
<sequence length="369" mass="42003">MMDKNGASCLIGELDSDKQIEYSSSVRRTADTGRVGRRDPYLMSVDTVRRTAPCNDVQSTDLFVLESLIMMFFSIVSIVGLSLEICIVWRSGGNIPTNVKLLFLNSIVCSSLRSIYFFVHALYCLLIWSLRSLVVPLDATICACLGYVYIIFSVIGFYSFFFIGVERLWTTFKFQSSTYNKDDSYSYGLICIFISWLVASSTYVGLLMSNPSFSIDKPVCYCYINNLWPKSGLTYHSPAMIVVQIFTCVFYGVVFVKNHNRLLDFGLNRARQTLTQRFSIWANIRTTKWLTPVTLFHSSVTSLVLVMVNVGRSYFPNGITASYMTYLNLCFLIYAMENALVPVLTMRYAAYYHTVFFLKPSGSIRAWAR</sequence>
<feature type="transmembrane region" description="Helical" evidence="1">
    <location>
        <begin position="289"/>
        <end position="311"/>
    </location>
</feature>
<keyword evidence="1" id="KW-1133">Transmembrane helix</keyword>
<dbReference type="Proteomes" id="UP000887565">
    <property type="component" value="Unplaced"/>
</dbReference>
<evidence type="ECO:0000256" key="1">
    <source>
        <dbReference type="SAM" id="Phobius"/>
    </source>
</evidence>
<keyword evidence="1" id="KW-0812">Transmembrane</keyword>
<feature type="transmembrane region" description="Helical" evidence="1">
    <location>
        <begin position="101"/>
        <end position="128"/>
    </location>
</feature>
<accession>A0A915LB85</accession>
<feature type="transmembrane region" description="Helical" evidence="1">
    <location>
        <begin position="235"/>
        <end position="256"/>
    </location>
</feature>
<feature type="transmembrane region" description="Helical" evidence="1">
    <location>
        <begin position="184"/>
        <end position="206"/>
    </location>
</feature>
<protein>
    <submittedName>
        <fullName evidence="3">G-protein coupled receptors family 1 profile domain-containing protein</fullName>
    </submittedName>
</protein>
<proteinExistence type="predicted"/>
<dbReference type="WBParaSite" id="nRc.2.0.1.t47618-RA">
    <property type="protein sequence ID" value="nRc.2.0.1.t47618-RA"/>
    <property type="gene ID" value="nRc.2.0.1.g47618"/>
</dbReference>
<name>A0A915LB85_ROMCU</name>
<reference evidence="3" key="1">
    <citation type="submission" date="2022-11" db="UniProtKB">
        <authorList>
            <consortium name="WormBaseParasite"/>
        </authorList>
    </citation>
    <scope>IDENTIFICATION</scope>
</reference>
<keyword evidence="2" id="KW-1185">Reference proteome</keyword>
<dbReference type="PANTHER" id="PTHR46561:SF11">
    <property type="entry name" value="SERPENTINE RECEPTOR CLASS ALPHA_BETA-14"/>
    <property type="match status" value="1"/>
</dbReference>
<dbReference type="InterPro" id="IPR053286">
    <property type="entry name" value="Nematode_rcpt-like_srab"/>
</dbReference>
<keyword evidence="1" id="KW-0472">Membrane</keyword>
<dbReference type="AlphaFoldDB" id="A0A915LB85"/>
<evidence type="ECO:0000313" key="3">
    <source>
        <dbReference type="WBParaSite" id="nRc.2.0.1.t47618-RA"/>
    </source>
</evidence>
<feature type="transmembrane region" description="Helical" evidence="1">
    <location>
        <begin position="134"/>
        <end position="163"/>
    </location>
</feature>
<dbReference type="PANTHER" id="PTHR46561">
    <property type="entry name" value="SERPENTINE RECEPTOR, CLASS AB (CLASS A-LIKE)-RELATED"/>
    <property type="match status" value="1"/>
</dbReference>
<organism evidence="2 3">
    <name type="scientific">Romanomermis culicivorax</name>
    <name type="common">Nematode worm</name>
    <dbReference type="NCBI Taxonomy" id="13658"/>
    <lineage>
        <taxon>Eukaryota</taxon>
        <taxon>Metazoa</taxon>
        <taxon>Ecdysozoa</taxon>
        <taxon>Nematoda</taxon>
        <taxon>Enoplea</taxon>
        <taxon>Dorylaimia</taxon>
        <taxon>Mermithida</taxon>
        <taxon>Mermithoidea</taxon>
        <taxon>Mermithidae</taxon>
        <taxon>Romanomermis</taxon>
    </lineage>
</organism>